<evidence type="ECO:0000313" key="1">
    <source>
        <dbReference type="EMBL" id="BBH27346.1"/>
    </source>
</evidence>
<dbReference type="Proteomes" id="UP000268059">
    <property type="component" value="Chromosome"/>
</dbReference>
<proteinExistence type="predicted"/>
<keyword evidence="2" id="KW-1185">Reference proteome</keyword>
<organism evidence="1 2">
    <name type="scientific">Intestinibaculum porci</name>
    <dbReference type="NCBI Taxonomy" id="2487118"/>
    <lineage>
        <taxon>Bacteria</taxon>
        <taxon>Bacillati</taxon>
        <taxon>Bacillota</taxon>
        <taxon>Erysipelotrichia</taxon>
        <taxon>Erysipelotrichales</taxon>
        <taxon>Erysipelotrichaceae</taxon>
        <taxon>Intestinibaculum</taxon>
    </lineage>
</organism>
<dbReference type="InParanoid" id="A0A3G9J9V2"/>
<gene>
    <name evidence="1" type="ORF">SG0102_22800</name>
</gene>
<sequence>MDNVPMTTTTYDNDYLWPQEDSAATNNELLVRLYLRTRLAVNSLGCCVFDEQKVLEDLHLTPEAFDEAFSALEKSGQVFKYVRETNELLVKDHVISTNKSINKKLRLAILEDLNQIKSSELMEYFYKNIKGSTKHLRGKTALLKAMKKRVKENALN</sequence>
<reference evidence="1 2" key="1">
    <citation type="submission" date="2018-11" db="EMBL/GenBank/DDBJ databases">
        <title>Novel Erysipelotrichaceae bacterium isolated from small intestine of a swine.</title>
        <authorList>
            <person name="Kim J.S."/>
            <person name="Choe H."/>
            <person name="Lee Y.R."/>
            <person name="Kim K.M."/>
            <person name="Park D.S."/>
        </authorList>
    </citation>
    <scope>NUCLEOTIDE SEQUENCE [LARGE SCALE GENOMIC DNA]</scope>
    <source>
        <strain evidence="1 2">SG0102</strain>
    </source>
</reference>
<dbReference type="EMBL" id="AP019309">
    <property type="protein sequence ID" value="BBH27346.1"/>
    <property type="molecule type" value="Genomic_DNA"/>
</dbReference>
<protein>
    <submittedName>
        <fullName evidence="1">Uncharacterized protein</fullName>
    </submittedName>
</protein>
<dbReference type="KEGG" id="ebm:SG0102_22800"/>
<evidence type="ECO:0000313" key="2">
    <source>
        <dbReference type="Proteomes" id="UP000268059"/>
    </source>
</evidence>
<name>A0A3G9J9V2_9FIRM</name>
<accession>A0A3G9J9V2</accession>
<dbReference type="AlphaFoldDB" id="A0A3G9J9V2"/>